<name>A0ABU3P1N5_9FIRM</name>
<dbReference type="Gene3D" id="3.30.465.10">
    <property type="match status" value="1"/>
</dbReference>
<dbReference type="InterPro" id="IPR016169">
    <property type="entry name" value="FAD-bd_PCMH_sub2"/>
</dbReference>
<comment type="caution">
    <text evidence="4">The sequence shown here is derived from an EMBL/GenBank/DDBJ whole genome shotgun (WGS) entry which is preliminary data.</text>
</comment>
<dbReference type="PANTHER" id="PTHR42659:SF9">
    <property type="entry name" value="XANTHINE DEHYDROGENASE FAD-BINDING SUBUNIT XDHB-RELATED"/>
    <property type="match status" value="1"/>
</dbReference>
<dbReference type="EMBL" id="JAUOZS010000001">
    <property type="protein sequence ID" value="MDT8902522.1"/>
    <property type="molecule type" value="Genomic_DNA"/>
</dbReference>
<accession>A0ABU3P1N5</accession>
<proteinExistence type="predicted"/>
<dbReference type="InterPro" id="IPR036683">
    <property type="entry name" value="CO_DH_flav_C_dom_sf"/>
</dbReference>
<gene>
    <name evidence="4" type="ORF">Q4T40_14835</name>
</gene>
<dbReference type="InterPro" id="IPR005107">
    <property type="entry name" value="CO_DH_flav_C"/>
</dbReference>
<dbReference type="SMART" id="SM01092">
    <property type="entry name" value="CO_deh_flav_C"/>
    <property type="match status" value="1"/>
</dbReference>
<evidence type="ECO:0000259" key="3">
    <source>
        <dbReference type="PROSITE" id="PS51387"/>
    </source>
</evidence>
<keyword evidence="2" id="KW-0560">Oxidoreductase</keyword>
<evidence type="ECO:0000256" key="2">
    <source>
        <dbReference type="ARBA" id="ARBA00023002"/>
    </source>
</evidence>
<dbReference type="Proteomes" id="UP001254848">
    <property type="component" value="Unassembled WGS sequence"/>
</dbReference>
<dbReference type="PANTHER" id="PTHR42659">
    <property type="entry name" value="XANTHINE DEHYDROGENASE SUBUNIT C-RELATED"/>
    <property type="match status" value="1"/>
</dbReference>
<dbReference type="InterPro" id="IPR002346">
    <property type="entry name" value="Mopterin_DH_FAD-bd"/>
</dbReference>
<evidence type="ECO:0000256" key="1">
    <source>
        <dbReference type="ARBA" id="ARBA00022630"/>
    </source>
</evidence>
<dbReference type="SUPFAM" id="SSF56176">
    <property type="entry name" value="FAD-binding/transporter-associated domain-like"/>
    <property type="match status" value="1"/>
</dbReference>
<dbReference type="SUPFAM" id="SSF55447">
    <property type="entry name" value="CO dehydrogenase flavoprotein C-terminal domain-like"/>
    <property type="match status" value="1"/>
</dbReference>
<dbReference type="Gene3D" id="3.30.390.50">
    <property type="entry name" value="CO dehydrogenase flavoprotein, C-terminal domain"/>
    <property type="match status" value="1"/>
</dbReference>
<dbReference type="PROSITE" id="PS51387">
    <property type="entry name" value="FAD_PCMH"/>
    <property type="match status" value="1"/>
</dbReference>
<sequence>MFTVKELVRPQTLAEAYRTLTEHPDNALLGGCAFLRLGNRKIAAAVDLSRIGLDYIRETEGFIEVGAMATFRALENHPACRENFSGMLPRAVGNVLGVQFRNLVTVGASVFSKYGFSDLITALLALDTDVELHAGGRMPLAVFLDKPYTRDILTRIYIRKDGRAAAYQSLRNSASDFPVVNAAVARLGDRWTVAVGARPAGARLAPAAAAALDGGADPGEAAALAAGELAFGGNLKASAEYRRAMAAVLVKRAVLEVSKCASK</sequence>
<dbReference type="InterPro" id="IPR036318">
    <property type="entry name" value="FAD-bd_PCMH-like_sf"/>
</dbReference>
<keyword evidence="1" id="KW-0285">Flavoprotein</keyword>
<feature type="domain" description="FAD-binding PCMH-type" evidence="3">
    <location>
        <begin position="1"/>
        <end position="163"/>
    </location>
</feature>
<dbReference type="InterPro" id="IPR051312">
    <property type="entry name" value="Diverse_Substr_Oxidored"/>
</dbReference>
<dbReference type="InterPro" id="IPR016166">
    <property type="entry name" value="FAD-bd_PCMH"/>
</dbReference>
<organism evidence="4 5">
    <name type="scientific">Anaeroselena agilis</name>
    <dbReference type="NCBI Taxonomy" id="3063788"/>
    <lineage>
        <taxon>Bacteria</taxon>
        <taxon>Bacillati</taxon>
        <taxon>Bacillota</taxon>
        <taxon>Negativicutes</taxon>
        <taxon>Acetonemataceae</taxon>
        <taxon>Anaeroselena</taxon>
    </lineage>
</organism>
<keyword evidence="5" id="KW-1185">Reference proteome</keyword>
<evidence type="ECO:0000313" key="4">
    <source>
        <dbReference type="EMBL" id="MDT8902522.1"/>
    </source>
</evidence>
<dbReference type="Pfam" id="PF03450">
    <property type="entry name" value="CO_deh_flav_C"/>
    <property type="match status" value="1"/>
</dbReference>
<dbReference type="Pfam" id="PF00941">
    <property type="entry name" value="FAD_binding_5"/>
    <property type="match status" value="1"/>
</dbReference>
<protein>
    <submittedName>
        <fullName evidence="4">FAD binding domain-containing protein</fullName>
    </submittedName>
</protein>
<reference evidence="4 5" key="1">
    <citation type="submission" date="2023-07" db="EMBL/GenBank/DDBJ databases">
        <title>The novel representative of Negativicutes class, Anaeroselena agilis gen. nov. sp. nov.</title>
        <authorList>
            <person name="Prokofeva M.I."/>
            <person name="Elcheninov A.G."/>
            <person name="Klyukina A."/>
            <person name="Kublanov I.V."/>
            <person name="Frolov E.N."/>
            <person name="Podosokorskaya O.A."/>
        </authorList>
    </citation>
    <scope>NUCLEOTIDE SEQUENCE [LARGE SCALE GENOMIC DNA]</scope>
    <source>
        <strain evidence="4 5">4137-cl</strain>
    </source>
</reference>
<dbReference type="RefSeq" id="WP_413781003.1">
    <property type="nucleotide sequence ID" value="NZ_JAUOZS010000001.1"/>
</dbReference>
<evidence type="ECO:0000313" key="5">
    <source>
        <dbReference type="Proteomes" id="UP001254848"/>
    </source>
</evidence>